<dbReference type="OrthoDB" id="3268648at2"/>
<comment type="subcellular location">
    <subcellularLocation>
        <location evidence="1">Cell envelope</location>
    </subcellularLocation>
</comment>
<feature type="compositionally biased region" description="Basic residues" evidence="3">
    <location>
        <begin position="20"/>
        <end position="29"/>
    </location>
</feature>
<gene>
    <name evidence="6" type="ORF">GQ466_03290</name>
</gene>
<accession>A0A6I4W7C6</accession>
<organism evidence="6 7">
    <name type="scientific">Actinomadura rayongensis</name>
    <dbReference type="NCBI Taxonomy" id="1429076"/>
    <lineage>
        <taxon>Bacteria</taxon>
        <taxon>Bacillati</taxon>
        <taxon>Actinomycetota</taxon>
        <taxon>Actinomycetes</taxon>
        <taxon>Streptosporangiales</taxon>
        <taxon>Thermomonosporaceae</taxon>
        <taxon>Actinomadura</taxon>
    </lineage>
</organism>
<keyword evidence="7" id="KW-1185">Reference proteome</keyword>
<dbReference type="Gene3D" id="2.40.420.20">
    <property type="match status" value="1"/>
</dbReference>
<dbReference type="Gene3D" id="1.10.101.10">
    <property type="entry name" value="PGBD-like superfamily/PGBD"/>
    <property type="match status" value="1"/>
</dbReference>
<feature type="compositionally biased region" description="Low complexity" evidence="3">
    <location>
        <begin position="8"/>
        <end position="17"/>
    </location>
</feature>
<keyword evidence="4" id="KW-0812">Transmembrane</keyword>
<evidence type="ECO:0000256" key="2">
    <source>
        <dbReference type="ARBA" id="ARBA00023054"/>
    </source>
</evidence>
<evidence type="ECO:0000259" key="5">
    <source>
        <dbReference type="Pfam" id="PF01471"/>
    </source>
</evidence>
<evidence type="ECO:0000256" key="3">
    <source>
        <dbReference type="SAM" id="MobiDB-lite"/>
    </source>
</evidence>
<sequence>MSATQVSADPGTGPADGPGRRRPRRGRRGRRGRIVAVAVIVLAGAGAAVVVADPFGGPGTAPAVDSDAPTALAKVARGTLEARTQENGTLGYAGDYDVINQAGGTITRLPAVGGIYRQGQALYRVNGKPVVLLYGASVPVYRALKEGMKGVDVRQLNAALVDLGYASGTGLSSTSPYFGSSTAYALERLQDDLGLDETGELPLGQAVFMPARQIRVLTVTGVRGGPIAPKSTVITASSTDRQVTVSLNASRQTQVKEGDKVTITLPTGRTTNGVVRSVGKVAKKDSGGGSAKITVNIRPTDQKATGRLDQAPVQVSIVTDTAKNVLSVPVNALLALVSGGYAVEVAGADGVRKLVPVETGLFDDSAGRVEVGGDGLAAGQNVVVPAS</sequence>
<dbReference type="AlphaFoldDB" id="A0A6I4W7C6"/>
<evidence type="ECO:0000313" key="7">
    <source>
        <dbReference type="Proteomes" id="UP000431901"/>
    </source>
</evidence>
<dbReference type="RefSeq" id="WP_161101263.1">
    <property type="nucleotide sequence ID" value="NZ_JBHLYI010000002.1"/>
</dbReference>
<feature type="transmembrane region" description="Helical" evidence="4">
    <location>
        <begin position="34"/>
        <end position="52"/>
    </location>
</feature>
<protein>
    <recommendedName>
        <fullName evidence="5">Peptidoglycan binding-like domain-containing protein</fullName>
    </recommendedName>
</protein>
<dbReference type="PANTHER" id="PTHR32347:SF23">
    <property type="entry name" value="BLL5650 PROTEIN"/>
    <property type="match status" value="1"/>
</dbReference>
<comment type="caution">
    <text evidence="6">The sequence shown here is derived from an EMBL/GenBank/DDBJ whole genome shotgun (WGS) entry which is preliminary data.</text>
</comment>
<dbReference type="Proteomes" id="UP000431901">
    <property type="component" value="Unassembled WGS sequence"/>
</dbReference>
<dbReference type="InterPro" id="IPR050465">
    <property type="entry name" value="UPF0194_transport"/>
</dbReference>
<dbReference type="InterPro" id="IPR002477">
    <property type="entry name" value="Peptidoglycan-bd-like"/>
</dbReference>
<feature type="region of interest" description="Disordered" evidence="3">
    <location>
        <begin position="1"/>
        <end position="29"/>
    </location>
</feature>
<proteinExistence type="predicted"/>
<dbReference type="InterPro" id="IPR036366">
    <property type="entry name" value="PGBDSf"/>
</dbReference>
<keyword evidence="4" id="KW-0472">Membrane</keyword>
<evidence type="ECO:0000256" key="4">
    <source>
        <dbReference type="SAM" id="Phobius"/>
    </source>
</evidence>
<dbReference type="SUPFAM" id="SSF47090">
    <property type="entry name" value="PGBD-like"/>
    <property type="match status" value="1"/>
</dbReference>
<dbReference type="PANTHER" id="PTHR32347">
    <property type="entry name" value="EFFLUX SYSTEM COMPONENT YKNX-RELATED"/>
    <property type="match status" value="1"/>
</dbReference>
<keyword evidence="2" id="KW-0175">Coiled coil</keyword>
<evidence type="ECO:0000313" key="6">
    <source>
        <dbReference type="EMBL" id="MXQ63054.1"/>
    </source>
</evidence>
<reference evidence="6 7" key="1">
    <citation type="submission" date="2019-12" db="EMBL/GenBank/DDBJ databases">
        <title>Nocardia macrotermitis sp. nov. and Nocardia aurantia sp. nov., isolated from the gut of the fungus growing-termite Macrotermes natalensis.</title>
        <authorList>
            <person name="Christine B."/>
            <person name="Rene B."/>
        </authorList>
    </citation>
    <scope>NUCLEOTIDE SEQUENCE [LARGE SCALE GENOMIC DNA]</scope>
    <source>
        <strain evidence="6 7">DSM 102126</strain>
    </source>
</reference>
<dbReference type="EMBL" id="WUTW01000001">
    <property type="protein sequence ID" value="MXQ63054.1"/>
    <property type="molecule type" value="Genomic_DNA"/>
</dbReference>
<dbReference type="InterPro" id="IPR036365">
    <property type="entry name" value="PGBD-like_sf"/>
</dbReference>
<dbReference type="Pfam" id="PF01471">
    <property type="entry name" value="PG_binding_1"/>
    <property type="match status" value="1"/>
</dbReference>
<feature type="domain" description="Peptidoglycan binding-like" evidence="5">
    <location>
        <begin position="150"/>
        <end position="201"/>
    </location>
</feature>
<keyword evidence="4" id="KW-1133">Transmembrane helix</keyword>
<evidence type="ECO:0000256" key="1">
    <source>
        <dbReference type="ARBA" id="ARBA00004196"/>
    </source>
</evidence>
<name>A0A6I4W7C6_9ACTN</name>
<dbReference type="GO" id="GO:0030313">
    <property type="term" value="C:cell envelope"/>
    <property type="evidence" value="ECO:0007669"/>
    <property type="project" value="UniProtKB-SubCell"/>
</dbReference>